<evidence type="ECO:0000256" key="1">
    <source>
        <dbReference type="SAM" id="MobiDB-lite"/>
    </source>
</evidence>
<sequence length="511" mass="55948">MKDRIEHVLWNQHSASNSILLTALNFPLLQKSTSTYTKRLLNTCPSNYSATSIGYAFTMSSSSSSEGGIAAKGNRAANFLAILLSLAVLSSSLLALSSGLNGTKTNLLDQVIAFGSTYKEQTNRHDSYRAQESAVHAIKQIELDTLSNESYGECLFRGITATRDVYIQHEVDISQNLELLDKTVAWVHRKCDNIFPAAPRTGTSDTCDPRAKSQATTREIATDKGTIHVKATVFKKWLTHNLFGCAQDERTKDASAFSHKVGEPGFWKPFHFKLDGCDNVPCRLVCSLPKQAADRPRLMSEKDVQKLKHMQLLKFLCGSIYTLDFIEALGPSAICILDLAIVWLLLGFMPVVYMEGKPNGQAPWEALKSWKWSSIVYGALYLVSRIFHLSLQARVLGNKARPLILLITGVLGIAHWLAPNSIFPSGSHLISTCSSLAQLEKGLLPASVVGPTAQAAGPQVLTVGVEKESNEGSTPEADHDLDINMEPETDSEAGQNNLRIINWITDSNSEG</sequence>
<reference evidence="2" key="1">
    <citation type="journal article" date="2020" name="Stud. Mycol.">
        <title>101 Dothideomycetes genomes: a test case for predicting lifestyles and emergence of pathogens.</title>
        <authorList>
            <person name="Haridas S."/>
            <person name="Albert R."/>
            <person name="Binder M."/>
            <person name="Bloem J."/>
            <person name="Labutti K."/>
            <person name="Salamov A."/>
            <person name="Andreopoulos B."/>
            <person name="Baker S."/>
            <person name="Barry K."/>
            <person name="Bills G."/>
            <person name="Bluhm B."/>
            <person name="Cannon C."/>
            <person name="Castanera R."/>
            <person name="Culley D."/>
            <person name="Daum C."/>
            <person name="Ezra D."/>
            <person name="Gonzalez J."/>
            <person name="Henrissat B."/>
            <person name="Kuo A."/>
            <person name="Liang C."/>
            <person name="Lipzen A."/>
            <person name="Lutzoni F."/>
            <person name="Magnuson J."/>
            <person name="Mondo S."/>
            <person name="Nolan M."/>
            <person name="Ohm R."/>
            <person name="Pangilinan J."/>
            <person name="Park H.-J."/>
            <person name="Ramirez L."/>
            <person name="Alfaro M."/>
            <person name="Sun H."/>
            <person name="Tritt A."/>
            <person name="Yoshinaga Y."/>
            <person name="Zwiers L.-H."/>
            <person name="Turgeon B."/>
            <person name="Goodwin S."/>
            <person name="Spatafora J."/>
            <person name="Crous P."/>
            <person name="Grigoriev I."/>
        </authorList>
    </citation>
    <scope>NUCLEOTIDE SEQUENCE</scope>
    <source>
        <strain evidence="2">CBS 125425</strain>
    </source>
</reference>
<feature type="region of interest" description="Disordered" evidence="1">
    <location>
        <begin position="465"/>
        <end position="496"/>
    </location>
</feature>
<dbReference type="Proteomes" id="UP000799444">
    <property type="component" value="Unassembled WGS sequence"/>
</dbReference>
<proteinExistence type="predicted"/>
<protein>
    <submittedName>
        <fullName evidence="2">Uncharacterized protein</fullName>
    </submittedName>
</protein>
<feature type="compositionally biased region" description="Basic and acidic residues" evidence="1">
    <location>
        <begin position="465"/>
        <end position="482"/>
    </location>
</feature>
<accession>A0A9P4RBY7</accession>
<organism evidence="2 3">
    <name type="scientific">Polyplosphaeria fusca</name>
    <dbReference type="NCBI Taxonomy" id="682080"/>
    <lineage>
        <taxon>Eukaryota</taxon>
        <taxon>Fungi</taxon>
        <taxon>Dikarya</taxon>
        <taxon>Ascomycota</taxon>
        <taxon>Pezizomycotina</taxon>
        <taxon>Dothideomycetes</taxon>
        <taxon>Pleosporomycetidae</taxon>
        <taxon>Pleosporales</taxon>
        <taxon>Tetraplosphaeriaceae</taxon>
        <taxon>Polyplosphaeria</taxon>
    </lineage>
</organism>
<dbReference type="EMBL" id="ML996101">
    <property type="protein sequence ID" value="KAF2740241.1"/>
    <property type="molecule type" value="Genomic_DNA"/>
</dbReference>
<evidence type="ECO:0000313" key="3">
    <source>
        <dbReference type="Proteomes" id="UP000799444"/>
    </source>
</evidence>
<comment type="caution">
    <text evidence="2">The sequence shown here is derived from an EMBL/GenBank/DDBJ whole genome shotgun (WGS) entry which is preliminary data.</text>
</comment>
<evidence type="ECO:0000313" key="2">
    <source>
        <dbReference type="EMBL" id="KAF2740241.1"/>
    </source>
</evidence>
<name>A0A9P4RBY7_9PLEO</name>
<keyword evidence="3" id="KW-1185">Reference proteome</keyword>
<dbReference type="AlphaFoldDB" id="A0A9P4RBY7"/>
<gene>
    <name evidence="2" type="ORF">EJ04DRAFT_238520</name>
</gene>